<gene>
    <name evidence="8" type="ORF">US52_C0062G0008</name>
</gene>
<dbReference type="PANTHER" id="PTHR19376:SF54">
    <property type="entry name" value="DNA-DIRECTED RNA POLYMERASE SUBUNIT BETA"/>
    <property type="match status" value="1"/>
</dbReference>
<dbReference type="InterPro" id="IPR007081">
    <property type="entry name" value="RNA_pol_Rpb1_5"/>
</dbReference>
<comment type="catalytic activity">
    <reaction evidence="6">
        <text>RNA(n) + a ribonucleoside 5'-triphosphate = RNA(n+1) + diphosphate</text>
        <dbReference type="Rhea" id="RHEA:21248"/>
        <dbReference type="Rhea" id="RHEA-COMP:14527"/>
        <dbReference type="Rhea" id="RHEA-COMP:17342"/>
        <dbReference type="ChEBI" id="CHEBI:33019"/>
        <dbReference type="ChEBI" id="CHEBI:61557"/>
        <dbReference type="ChEBI" id="CHEBI:140395"/>
        <dbReference type="EC" id="2.7.7.6"/>
    </reaction>
</comment>
<keyword evidence="2 8" id="KW-0240">DNA-directed RNA polymerase</keyword>
<reference evidence="8 9" key="1">
    <citation type="journal article" date="2015" name="Nature">
        <title>rRNA introns, odd ribosomes, and small enigmatic genomes across a large radiation of phyla.</title>
        <authorList>
            <person name="Brown C.T."/>
            <person name="Hug L.A."/>
            <person name="Thomas B.C."/>
            <person name="Sharon I."/>
            <person name="Castelle C.J."/>
            <person name="Singh A."/>
            <person name="Wilkins M.J."/>
            <person name="Williams K.H."/>
            <person name="Banfield J.F."/>
        </authorList>
    </citation>
    <scope>NUCLEOTIDE SEQUENCE [LARGE SCALE GENOMIC DNA]</scope>
</reference>
<evidence type="ECO:0000256" key="6">
    <source>
        <dbReference type="ARBA" id="ARBA00048552"/>
    </source>
</evidence>
<dbReference type="SUPFAM" id="SSF64484">
    <property type="entry name" value="beta and beta-prime subunits of DNA dependent RNA-polymerase"/>
    <property type="match status" value="1"/>
</dbReference>
<dbReference type="PATRIC" id="fig|1619087.5.peg.727"/>
<dbReference type="Pfam" id="PF04998">
    <property type="entry name" value="RNA_pol_Rpb1_5"/>
    <property type="match status" value="1"/>
</dbReference>
<dbReference type="Proteomes" id="UP000034852">
    <property type="component" value="Unassembled WGS sequence"/>
</dbReference>
<dbReference type="EMBL" id="LBTH01000062">
    <property type="protein sequence ID" value="KKQ34347.1"/>
    <property type="molecule type" value="Genomic_DNA"/>
</dbReference>
<dbReference type="GO" id="GO:0006351">
    <property type="term" value="P:DNA-templated transcription"/>
    <property type="evidence" value="ECO:0007669"/>
    <property type="project" value="InterPro"/>
</dbReference>
<evidence type="ECO:0000256" key="1">
    <source>
        <dbReference type="ARBA" id="ARBA00012418"/>
    </source>
</evidence>
<dbReference type="GO" id="GO:0003677">
    <property type="term" value="F:DNA binding"/>
    <property type="evidence" value="ECO:0007669"/>
    <property type="project" value="InterPro"/>
</dbReference>
<dbReference type="CDD" id="cd02655">
    <property type="entry name" value="RNAP_beta'_C"/>
    <property type="match status" value="1"/>
</dbReference>
<dbReference type="EC" id="2.7.7.6" evidence="1"/>
<dbReference type="InterPro" id="IPR045867">
    <property type="entry name" value="DNA-dir_RpoC_beta_prime"/>
</dbReference>
<dbReference type="Gene3D" id="1.10.1790.20">
    <property type="match status" value="1"/>
</dbReference>
<dbReference type="GO" id="GO:0000428">
    <property type="term" value="C:DNA-directed RNA polymerase complex"/>
    <property type="evidence" value="ECO:0007669"/>
    <property type="project" value="UniProtKB-KW"/>
</dbReference>
<evidence type="ECO:0000256" key="4">
    <source>
        <dbReference type="ARBA" id="ARBA00022695"/>
    </source>
</evidence>
<accession>A0A0G0GWB4</accession>
<keyword evidence="3" id="KW-0808">Transferase</keyword>
<evidence type="ECO:0000256" key="2">
    <source>
        <dbReference type="ARBA" id="ARBA00022478"/>
    </source>
</evidence>
<feature type="domain" description="RNA polymerase Rpb1" evidence="7">
    <location>
        <begin position="5"/>
        <end position="284"/>
    </location>
</feature>
<sequence length="333" mass="36834">MNLGTQRLVDKGMAVGVIAAQAMGEAATQLTLNTKHLAGRAGTDITQGLPRVAELFEARTPKGKALLVEMGGKVKIVRDNKGEVTNIIITDRKKYVKEYEIKKGDKVTFKRSKKVKKGDVIMKRKNGSKLEAEVDGQVKLQDDKVIIEVDKIIEKDYEVPADSRLNIEDGQEVRKGQPITSGSISPKELMELSTPKEAQDYIIENIQDTYGIQGITIDDKHVEVVVRQMFKYVRVLSPGDSDYLPGDFVNHIMIAKKNKELKKQGKTPIKCSRVLLGITAASLNTESFLSAASFQEQVRVLTDAALVGKIDNLRGLKENVIIGRPVPLGRELR</sequence>
<name>A0A0G0GWB4_9BACT</name>
<evidence type="ECO:0000256" key="5">
    <source>
        <dbReference type="ARBA" id="ARBA00023163"/>
    </source>
</evidence>
<dbReference type="GO" id="GO:0003899">
    <property type="term" value="F:DNA-directed RNA polymerase activity"/>
    <property type="evidence" value="ECO:0007669"/>
    <property type="project" value="UniProtKB-EC"/>
</dbReference>
<keyword evidence="4" id="KW-0548">Nucleotidyltransferase</keyword>
<evidence type="ECO:0000313" key="8">
    <source>
        <dbReference type="EMBL" id="KKQ34347.1"/>
    </source>
</evidence>
<dbReference type="PANTHER" id="PTHR19376">
    <property type="entry name" value="DNA-DIRECTED RNA POLYMERASE"/>
    <property type="match status" value="1"/>
</dbReference>
<dbReference type="Gene3D" id="1.10.150.390">
    <property type="match status" value="1"/>
</dbReference>
<dbReference type="AlphaFoldDB" id="A0A0G0GWB4"/>
<evidence type="ECO:0000313" key="9">
    <source>
        <dbReference type="Proteomes" id="UP000034852"/>
    </source>
</evidence>
<dbReference type="Gene3D" id="2.40.50.100">
    <property type="match status" value="2"/>
</dbReference>
<evidence type="ECO:0000256" key="3">
    <source>
        <dbReference type="ARBA" id="ARBA00022679"/>
    </source>
</evidence>
<protein>
    <recommendedName>
        <fullName evidence="1">DNA-directed RNA polymerase</fullName>
        <ecNumber evidence="1">2.7.7.6</ecNumber>
    </recommendedName>
</protein>
<comment type="caution">
    <text evidence="8">The sequence shown here is derived from an EMBL/GenBank/DDBJ whole genome shotgun (WGS) entry which is preliminary data.</text>
</comment>
<proteinExistence type="predicted"/>
<organism evidence="8 9">
    <name type="scientific">candidate division WS6 bacterium GW2011_GWA2_37_6</name>
    <dbReference type="NCBI Taxonomy" id="1619087"/>
    <lineage>
        <taxon>Bacteria</taxon>
        <taxon>Candidatus Dojkabacteria</taxon>
    </lineage>
</organism>
<keyword evidence="5" id="KW-0804">Transcription</keyword>
<evidence type="ECO:0000259" key="7">
    <source>
        <dbReference type="Pfam" id="PF04998"/>
    </source>
</evidence>